<protein>
    <submittedName>
        <fullName evidence="1">Uncharacterized protein</fullName>
    </submittedName>
</protein>
<dbReference type="EMBL" id="MZ130480">
    <property type="protein sequence ID" value="QWM89598.1"/>
    <property type="molecule type" value="Genomic_DNA"/>
</dbReference>
<organism evidence="1 2">
    <name type="scientific">uncultured phage cr91_1</name>
    <dbReference type="NCBI Taxonomy" id="2986403"/>
    <lineage>
        <taxon>Viruses</taxon>
        <taxon>Duplodnaviria</taxon>
        <taxon>Heunggongvirae</taxon>
        <taxon>Uroviricota</taxon>
        <taxon>Caudoviricetes</taxon>
        <taxon>Crassvirales</taxon>
        <taxon>Intestiviridae</taxon>
        <taxon>Crudevirinae</taxon>
        <taxon>Drivevirus</taxon>
        <taxon>Drivevirus gastrointestinalis</taxon>
    </lineage>
</organism>
<sequence>MFDVEDKLEAIIKYIRETRGINDRDRIIDIIKDLLNTM</sequence>
<proteinExistence type="predicted"/>
<gene>
    <name evidence="1" type="primary">gp_16368</name>
</gene>
<dbReference type="GeneID" id="75691497"/>
<reference evidence="1 2" key="1">
    <citation type="submission" date="2021-04" db="EMBL/GenBank/DDBJ databases">
        <authorList>
            <person name="Shkoporov A.N."/>
            <person name="Stockdale S.R."/>
            <person name="Guerin E."/>
            <person name="Ross R.P."/>
            <person name="Hill C."/>
        </authorList>
    </citation>
    <scope>NUCLEOTIDE SEQUENCE [LARGE SCALE GENOMIC DNA]</scope>
    <source>
        <strain evidence="2">cr91_1</strain>
    </source>
</reference>
<name>A0AAE7RX94_9CAUD</name>
<accession>A0AAE7RX94</accession>
<dbReference type="Proteomes" id="UP000827372">
    <property type="component" value="Segment"/>
</dbReference>
<evidence type="ECO:0000313" key="1">
    <source>
        <dbReference type="EMBL" id="QWM89598.1"/>
    </source>
</evidence>
<dbReference type="KEGG" id="vg:75691497"/>
<evidence type="ECO:0000313" key="2">
    <source>
        <dbReference type="Proteomes" id="UP000827372"/>
    </source>
</evidence>
<dbReference type="RefSeq" id="YP_010359170.1">
    <property type="nucleotide sequence ID" value="NC_062770.1"/>
</dbReference>
<keyword evidence="2" id="KW-1185">Reference proteome</keyword>